<keyword evidence="3 8" id="KW-0812">Transmembrane</keyword>
<dbReference type="Gene3D" id="1.20.120.1770">
    <property type="match status" value="1"/>
</dbReference>
<evidence type="ECO:0000256" key="7">
    <source>
        <dbReference type="SAM" id="MobiDB-lite"/>
    </source>
</evidence>
<evidence type="ECO:0000256" key="2">
    <source>
        <dbReference type="ARBA" id="ARBA00022448"/>
    </source>
</evidence>
<feature type="transmembrane region" description="Helical" evidence="8">
    <location>
        <begin position="205"/>
        <end position="228"/>
    </location>
</feature>
<evidence type="ECO:0000256" key="9">
    <source>
        <dbReference type="SAM" id="SignalP"/>
    </source>
</evidence>
<evidence type="ECO:0000256" key="6">
    <source>
        <dbReference type="ARBA" id="ARBA00023136"/>
    </source>
</evidence>
<feature type="compositionally biased region" description="Basic and acidic residues" evidence="7">
    <location>
        <begin position="253"/>
        <end position="271"/>
    </location>
</feature>
<feature type="signal peptide" evidence="9">
    <location>
        <begin position="1"/>
        <end position="23"/>
    </location>
</feature>
<feature type="transmembrane region" description="Helical" evidence="8">
    <location>
        <begin position="104"/>
        <end position="127"/>
    </location>
</feature>
<keyword evidence="6 8" id="KW-0472">Membrane</keyword>
<evidence type="ECO:0000313" key="12">
    <source>
        <dbReference type="Proteomes" id="UP001303473"/>
    </source>
</evidence>
<feature type="transmembrane region" description="Helical" evidence="8">
    <location>
        <begin position="76"/>
        <end position="97"/>
    </location>
</feature>
<keyword evidence="12" id="KW-1185">Reference proteome</keyword>
<reference evidence="12" key="1">
    <citation type="journal article" date="2023" name="Mol. Phylogenet. Evol.">
        <title>Genome-scale phylogeny and comparative genomics of the fungal order Sordariales.</title>
        <authorList>
            <person name="Hensen N."/>
            <person name="Bonometti L."/>
            <person name="Westerberg I."/>
            <person name="Brannstrom I.O."/>
            <person name="Guillou S."/>
            <person name="Cros-Aarteil S."/>
            <person name="Calhoun S."/>
            <person name="Haridas S."/>
            <person name="Kuo A."/>
            <person name="Mondo S."/>
            <person name="Pangilinan J."/>
            <person name="Riley R."/>
            <person name="LaButti K."/>
            <person name="Andreopoulos B."/>
            <person name="Lipzen A."/>
            <person name="Chen C."/>
            <person name="Yan M."/>
            <person name="Daum C."/>
            <person name="Ng V."/>
            <person name="Clum A."/>
            <person name="Steindorff A."/>
            <person name="Ohm R.A."/>
            <person name="Martin F."/>
            <person name="Silar P."/>
            <person name="Natvig D.O."/>
            <person name="Lalanne C."/>
            <person name="Gautier V."/>
            <person name="Ament-Velasquez S.L."/>
            <person name="Kruys A."/>
            <person name="Hutchinson M.I."/>
            <person name="Powell A.J."/>
            <person name="Barry K."/>
            <person name="Miller A.N."/>
            <person name="Grigoriev I.V."/>
            <person name="Debuchy R."/>
            <person name="Gladieux P."/>
            <person name="Hiltunen Thoren M."/>
            <person name="Johannesson H."/>
        </authorList>
    </citation>
    <scope>NUCLEOTIDE SEQUENCE [LARGE SCALE GENOMIC DNA]</scope>
    <source>
        <strain evidence="12">CBS 340.73</strain>
    </source>
</reference>
<evidence type="ECO:0000256" key="5">
    <source>
        <dbReference type="ARBA" id="ARBA00022989"/>
    </source>
</evidence>
<dbReference type="InterPro" id="IPR036259">
    <property type="entry name" value="MFS_trans_sf"/>
</dbReference>
<keyword evidence="9" id="KW-0732">Signal</keyword>
<dbReference type="AlphaFoldDB" id="A0AAN6NEE0"/>
<dbReference type="SUPFAM" id="SSF103473">
    <property type="entry name" value="MFS general substrate transporter"/>
    <property type="match status" value="1"/>
</dbReference>
<feature type="chain" id="PRO_5042884955" description="Cytochrome b561 domain-containing protein" evidence="9">
    <location>
        <begin position="24"/>
        <end position="331"/>
    </location>
</feature>
<dbReference type="Proteomes" id="UP001303473">
    <property type="component" value="Unassembled WGS sequence"/>
</dbReference>
<dbReference type="CDD" id="cd08760">
    <property type="entry name" value="Cyt_b561_FRRS1_like"/>
    <property type="match status" value="1"/>
</dbReference>
<organism evidence="11 12">
    <name type="scientific">Diplogelasinospora grovesii</name>
    <dbReference type="NCBI Taxonomy" id="303347"/>
    <lineage>
        <taxon>Eukaryota</taxon>
        <taxon>Fungi</taxon>
        <taxon>Dikarya</taxon>
        <taxon>Ascomycota</taxon>
        <taxon>Pezizomycotina</taxon>
        <taxon>Sordariomycetes</taxon>
        <taxon>Sordariomycetidae</taxon>
        <taxon>Sordariales</taxon>
        <taxon>Diplogelasinosporaceae</taxon>
        <taxon>Diplogelasinospora</taxon>
    </lineage>
</organism>
<evidence type="ECO:0000259" key="10">
    <source>
        <dbReference type="SMART" id="SM00665"/>
    </source>
</evidence>
<keyword evidence="4" id="KW-0249">Electron transport</keyword>
<feature type="domain" description="Cytochrome b561" evidence="10">
    <location>
        <begin position="77"/>
        <end position="195"/>
    </location>
</feature>
<feature type="compositionally biased region" description="Acidic residues" evidence="7">
    <location>
        <begin position="318"/>
        <end position="331"/>
    </location>
</feature>
<evidence type="ECO:0000256" key="3">
    <source>
        <dbReference type="ARBA" id="ARBA00022692"/>
    </source>
</evidence>
<sequence length="331" mass="35943">MLSHCNVLLLFLFISSFAIFVVGDDDDEDWRSHSSRTTSSTSIPTTTTSPDSTSSRANPILAGNVEGTPVYQNARIAHAVLGCLAFAFFFPLGAMLLRMSDRWLLHAVWQVTTLLAAVCTMGLGLYMAVTSQQLSQPHAILGLVVVCCAVLQPLTGFIHHRNYVRTKGRTGSSYVHILLGIMVVTAGTVNGGLGLQLSGETSWKIIVYGILAGLVWVCWMLISLLAAVRRRWDLEEEEEREERKERKNKRNKKEGADNNREEARRNNREGTGEGTRGMAAAAVGNGAERGGTTIASTQLGERETSTVDVKDTVAGENGQDEPGVDGSAEFD</sequence>
<keyword evidence="2" id="KW-0813">Transport</keyword>
<dbReference type="InterPro" id="IPR006593">
    <property type="entry name" value="Cyt_b561/ferric_Rdtase_TM"/>
</dbReference>
<dbReference type="PANTHER" id="PTHR47797:SF1">
    <property type="entry name" value="CYTOCHROME B561 DOMAIN-CONTAINING PROTEIN-RELATED"/>
    <property type="match status" value="1"/>
</dbReference>
<evidence type="ECO:0000313" key="11">
    <source>
        <dbReference type="EMBL" id="KAK3944260.1"/>
    </source>
</evidence>
<name>A0AAN6NEE0_9PEZI</name>
<comment type="caution">
    <text evidence="11">The sequence shown here is derived from an EMBL/GenBank/DDBJ whole genome shotgun (WGS) entry which is preliminary data.</text>
</comment>
<dbReference type="EMBL" id="MU853760">
    <property type="protein sequence ID" value="KAK3944260.1"/>
    <property type="molecule type" value="Genomic_DNA"/>
</dbReference>
<feature type="compositionally biased region" description="Basic and acidic residues" evidence="7">
    <location>
        <begin position="300"/>
        <end position="313"/>
    </location>
</feature>
<accession>A0AAN6NEE0</accession>
<feature type="transmembrane region" description="Helical" evidence="8">
    <location>
        <begin position="139"/>
        <end position="159"/>
    </location>
</feature>
<dbReference type="GO" id="GO:0016020">
    <property type="term" value="C:membrane"/>
    <property type="evidence" value="ECO:0007669"/>
    <property type="project" value="UniProtKB-SubCell"/>
</dbReference>
<dbReference type="PANTHER" id="PTHR47797">
    <property type="entry name" value="DEHYDROGENASE, PUTATIVE (AFU_ORTHOLOGUE AFUA_8G05805)-RELATED"/>
    <property type="match status" value="1"/>
</dbReference>
<comment type="subcellular location">
    <subcellularLocation>
        <location evidence="1">Membrane</location>
    </subcellularLocation>
</comment>
<dbReference type="SMART" id="SM00665">
    <property type="entry name" value="B561"/>
    <property type="match status" value="1"/>
</dbReference>
<evidence type="ECO:0000256" key="8">
    <source>
        <dbReference type="SAM" id="Phobius"/>
    </source>
</evidence>
<gene>
    <name evidence="11" type="ORF">QBC46DRAFT_446173</name>
</gene>
<feature type="region of interest" description="Disordered" evidence="7">
    <location>
        <begin position="235"/>
        <end position="331"/>
    </location>
</feature>
<evidence type="ECO:0000256" key="4">
    <source>
        <dbReference type="ARBA" id="ARBA00022982"/>
    </source>
</evidence>
<feature type="region of interest" description="Disordered" evidence="7">
    <location>
        <begin position="31"/>
        <end position="58"/>
    </location>
</feature>
<protein>
    <recommendedName>
        <fullName evidence="10">Cytochrome b561 domain-containing protein</fullName>
    </recommendedName>
</protein>
<evidence type="ECO:0000256" key="1">
    <source>
        <dbReference type="ARBA" id="ARBA00004370"/>
    </source>
</evidence>
<proteinExistence type="predicted"/>
<feature type="transmembrane region" description="Helical" evidence="8">
    <location>
        <begin position="171"/>
        <end position="193"/>
    </location>
</feature>
<keyword evidence="5 8" id="KW-1133">Transmembrane helix</keyword>
<feature type="compositionally biased region" description="Low complexity" evidence="7">
    <location>
        <begin position="35"/>
        <end position="55"/>
    </location>
</feature>